<dbReference type="RefSeq" id="WP_126597000.1">
    <property type="nucleotide sequence ID" value="NZ_BIFQ01000001.1"/>
</dbReference>
<evidence type="ECO:0000313" key="2">
    <source>
        <dbReference type="Proteomes" id="UP000287224"/>
    </source>
</evidence>
<proteinExistence type="predicted"/>
<protein>
    <submittedName>
        <fullName evidence="1">Uncharacterized protein</fullName>
    </submittedName>
</protein>
<dbReference type="Proteomes" id="UP000287224">
    <property type="component" value="Unassembled WGS sequence"/>
</dbReference>
<sequence>MAPEQIQWRTITLHLDNETFRTSFSNGRSMYFDDSKYEYPYVAHQINTLEVVASVLDEDGKGSYRVDRMTFKNPINILGSF</sequence>
<keyword evidence="2" id="KW-1185">Reference proteome</keyword>
<reference evidence="2" key="1">
    <citation type="submission" date="2018-12" db="EMBL/GenBank/DDBJ databases">
        <title>Tengunoibacter tsumagoiensis gen. nov., sp. nov., Dictyobacter kobayashii sp. nov., D. alpinus sp. nov., and D. joshuensis sp. nov. and description of Dictyobacteraceae fam. nov. within the order Ktedonobacterales isolated from Tengu-no-mugimeshi.</title>
        <authorList>
            <person name="Wang C.M."/>
            <person name="Zheng Y."/>
            <person name="Sakai Y."/>
            <person name="Toyoda A."/>
            <person name="Minakuchi Y."/>
            <person name="Abe K."/>
            <person name="Yokota A."/>
            <person name="Yabe S."/>
        </authorList>
    </citation>
    <scope>NUCLEOTIDE SEQUENCE [LARGE SCALE GENOMIC DNA]</scope>
    <source>
        <strain evidence="2">S-27</strain>
    </source>
</reference>
<accession>A0A401ZGU0</accession>
<dbReference type="AlphaFoldDB" id="A0A401ZGU0"/>
<gene>
    <name evidence="1" type="ORF">KDAU_33420</name>
</gene>
<comment type="caution">
    <text evidence="1">The sequence shown here is derived from an EMBL/GenBank/DDBJ whole genome shotgun (WGS) entry which is preliminary data.</text>
</comment>
<dbReference type="EMBL" id="BIFQ01000001">
    <property type="protein sequence ID" value="GCE06013.1"/>
    <property type="molecule type" value="Genomic_DNA"/>
</dbReference>
<evidence type="ECO:0000313" key="1">
    <source>
        <dbReference type="EMBL" id="GCE06013.1"/>
    </source>
</evidence>
<organism evidence="1 2">
    <name type="scientific">Dictyobacter aurantiacus</name>
    <dbReference type="NCBI Taxonomy" id="1936993"/>
    <lineage>
        <taxon>Bacteria</taxon>
        <taxon>Bacillati</taxon>
        <taxon>Chloroflexota</taxon>
        <taxon>Ktedonobacteria</taxon>
        <taxon>Ktedonobacterales</taxon>
        <taxon>Dictyobacteraceae</taxon>
        <taxon>Dictyobacter</taxon>
    </lineage>
</organism>
<name>A0A401ZGU0_9CHLR</name>